<proteinExistence type="evidence at transcript level"/>
<organism evidence="1">
    <name type="scientific">Zea mays</name>
    <name type="common">Maize</name>
    <dbReference type="NCBI Taxonomy" id="4577"/>
    <lineage>
        <taxon>Eukaryota</taxon>
        <taxon>Viridiplantae</taxon>
        <taxon>Streptophyta</taxon>
        <taxon>Embryophyta</taxon>
        <taxon>Tracheophyta</taxon>
        <taxon>Spermatophyta</taxon>
        <taxon>Magnoliopsida</taxon>
        <taxon>Liliopsida</taxon>
        <taxon>Poales</taxon>
        <taxon>Poaceae</taxon>
        <taxon>PACMAD clade</taxon>
        <taxon>Panicoideae</taxon>
        <taxon>Andropogonodae</taxon>
        <taxon>Andropogoneae</taxon>
        <taxon>Tripsacinae</taxon>
        <taxon>Zea</taxon>
    </lineage>
</organism>
<name>C4J8K0_MAIZE</name>
<accession>C4J8K0</accession>
<evidence type="ECO:0000313" key="1">
    <source>
        <dbReference type="EMBL" id="ACR37500.1"/>
    </source>
</evidence>
<reference evidence="1" key="1">
    <citation type="journal article" date="2009" name="PLoS Genet.">
        <title>Sequencing, mapping, and analysis of 27,455 maize full-length cDNAs.</title>
        <authorList>
            <person name="Soderlund C."/>
            <person name="Descour A."/>
            <person name="Kudrna D."/>
            <person name="Bomhoff M."/>
            <person name="Boyd L."/>
            <person name="Currie J."/>
            <person name="Angelova A."/>
            <person name="Collura K."/>
            <person name="Wissotski M."/>
            <person name="Ashley E."/>
            <person name="Morrow D."/>
            <person name="Fernandes J."/>
            <person name="Walbot V."/>
            <person name="Yu Y."/>
        </authorList>
    </citation>
    <scope>NUCLEOTIDE SEQUENCE</scope>
    <source>
        <strain evidence="1">B73</strain>
    </source>
</reference>
<sequence length="56" mass="6640">MRCSSNCCGTYFRSQAMFQQKLERDVRCIRVSMYTNQRDAVLYISLCVCVRVFIFV</sequence>
<dbReference type="AlphaFoldDB" id="C4J8K0"/>
<protein>
    <submittedName>
        <fullName evidence="1">Uncharacterized protein</fullName>
    </submittedName>
</protein>
<dbReference type="EMBL" id="BT087147">
    <property type="protein sequence ID" value="ACR37500.1"/>
    <property type="molecule type" value="mRNA"/>
</dbReference>